<dbReference type="FunFam" id="1.10.10.60:FF:000046">
    <property type="entry name" value="SIX homeobox 3"/>
    <property type="match status" value="1"/>
</dbReference>
<reference evidence="11 12" key="1">
    <citation type="journal article" date="2017" name="Curr. Biol.">
        <title>Genome architecture and evolution of a unichromosomal asexual nematode.</title>
        <authorList>
            <person name="Fradin H."/>
            <person name="Zegar C."/>
            <person name="Gutwein M."/>
            <person name="Lucas J."/>
            <person name="Kovtun M."/>
            <person name="Corcoran D."/>
            <person name="Baugh L.R."/>
            <person name="Kiontke K."/>
            <person name="Gunsalus K."/>
            <person name="Fitch D.H."/>
            <person name="Piano F."/>
        </authorList>
    </citation>
    <scope>NUCLEOTIDE SEQUENCE [LARGE SCALE GENOMIC DNA]</scope>
    <source>
        <strain evidence="11">PF1309</strain>
    </source>
</reference>
<dbReference type="InterPro" id="IPR001356">
    <property type="entry name" value="HD"/>
</dbReference>
<protein>
    <recommendedName>
        <fullName evidence="10">Homeobox domain-containing protein</fullName>
    </recommendedName>
</protein>
<evidence type="ECO:0000256" key="8">
    <source>
        <dbReference type="RuleBase" id="RU000682"/>
    </source>
</evidence>
<dbReference type="InterPro" id="IPR017970">
    <property type="entry name" value="Homeobox_CS"/>
</dbReference>
<dbReference type="GO" id="GO:0005667">
    <property type="term" value="C:transcription regulator complex"/>
    <property type="evidence" value="ECO:0007669"/>
    <property type="project" value="TreeGrafter"/>
</dbReference>
<dbReference type="Pfam" id="PF16878">
    <property type="entry name" value="SIX1_SD"/>
    <property type="match status" value="1"/>
</dbReference>
<dbReference type="OrthoDB" id="3501850at2759"/>
<dbReference type="GO" id="GO:0000978">
    <property type="term" value="F:RNA polymerase II cis-regulatory region sequence-specific DNA binding"/>
    <property type="evidence" value="ECO:0007669"/>
    <property type="project" value="TreeGrafter"/>
</dbReference>
<keyword evidence="3" id="KW-0217">Developmental protein</keyword>
<dbReference type="SUPFAM" id="SSF46689">
    <property type="entry name" value="Homeodomain-like"/>
    <property type="match status" value="1"/>
</dbReference>
<feature type="non-terminal residue" evidence="11">
    <location>
        <position position="1"/>
    </location>
</feature>
<evidence type="ECO:0000313" key="11">
    <source>
        <dbReference type="EMBL" id="PAV63080.1"/>
    </source>
</evidence>
<dbReference type="GO" id="GO:0030154">
    <property type="term" value="P:cell differentiation"/>
    <property type="evidence" value="ECO:0007669"/>
    <property type="project" value="UniProtKB-ARBA"/>
</dbReference>
<evidence type="ECO:0000256" key="2">
    <source>
        <dbReference type="ARBA" id="ARBA00008161"/>
    </source>
</evidence>
<dbReference type="PANTHER" id="PTHR10390:SF61">
    <property type="entry name" value="HOMEOBOX PROTEIN SIX2"/>
    <property type="match status" value="1"/>
</dbReference>
<organism evidence="11 12">
    <name type="scientific">Diploscapter pachys</name>
    <dbReference type="NCBI Taxonomy" id="2018661"/>
    <lineage>
        <taxon>Eukaryota</taxon>
        <taxon>Metazoa</taxon>
        <taxon>Ecdysozoa</taxon>
        <taxon>Nematoda</taxon>
        <taxon>Chromadorea</taxon>
        <taxon>Rhabditida</taxon>
        <taxon>Rhabditina</taxon>
        <taxon>Rhabditomorpha</taxon>
        <taxon>Rhabditoidea</taxon>
        <taxon>Rhabditidae</taxon>
        <taxon>Diploscapter</taxon>
    </lineage>
</organism>
<evidence type="ECO:0000256" key="3">
    <source>
        <dbReference type="ARBA" id="ARBA00022473"/>
    </source>
</evidence>
<keyword evidence="12" id="KW-1185">Reference proteome</keyword>
<dbReference type="GO" id="GO:0009653">
    <property type="term" value="P:anatomical structure morphogenesis"/>
    <property type="evidence" value="ECO:0007669"/>
    <property type="project" value="UniProtKB-ARBA"/>
</dbReference>
<sequence>LLENHKFSPSNHAVLQDLWLRAHYTEAEKTKERELGAVCKYRIRKKNPFPATIWDGEETNYCFKSKSRNVLRDAYKKCAYPSVEDKRRLAAQTELTVTQVSNWFKNKRQRERAAGTLDRHGCNSVKSESDDGGSSGGEMKPVLSVESTVTYDKPIVPANLTHQTFDLQSATLAAGAYQPYPTTAYFAPSYDNIFQLHNL</sequence>
<comment type="caution">
    <text evidence="11">The sequence shown here is derived from an EMBL/GenBank/DDBJ whole genome shotgun (WGS) entry which is preliminary data.</text>
</comment>
<feature type="DNA-binding region" description="Homeobox" evidence="7">
    <location>
        <begin position="56"/>
        <end position="115"/>
    </location>
</feature>
<dbReference type="InterPro" id="IPR009057">
    <property type="entry name" value="Homeodomain-like_sf"/>
</dbReference>
<dbReference type="GO" id="GO:0005634">
    <property type="term" value="C:nucleus"/>
    <property type="evidence" value="ECO:0007669"/>
    <property type="project" value="UniProtKB-SubCell"/>
</dbReference>
<dbReference type="SMART" id="SM00389">
    <property type="entry name" value="HOX"/>
    <property type="match status" value="1"/>
</dbReference>
<dbReference type="Pfam" id="PF00046">
    <property type="entry name" value="Homeodomain"/>
    <property type="match status" value="1"/>
</dbReference>
<evidence type="ECO:0000256" key="7">
    <source>
        <dbReference type="PROSITE-ProRule" id="PRU00108"/>
    </source>
</evidence>
<evidence type="ECO:0000313" key="12">
    <source>
        <dbReference type="Proteomes" id="UP000218231"/>
    </source>
</evidence>
<feature type="domain" description="Homeobox" evidence="10">
    <location>
        <begin position="54"/>
        <end position="114"/>
    </location>
</feature>
<accession>A0A2A2JN28</accession>
<evidence type="ECO:0000259" key="10">
    <source>
        <dbReference type="PROSITE" id="PS50071"/>
    </source>
</evidence>
<dbReference type="InterPro" id="IPR031701">
    <property type="entry name" value="SIX1_SD"/>
</dbReference>
<evidence type="ECO:0000256" key="4">
    <source>
        <dbReference type="ARBA" id="ARBA00023125"/>
    </source>
</evidence>
<keyword evidence="6 7" id="KW-0539">Nucleus</keyword>
<evidence type="ECO:0000256" key="9">
    <source>
        <dbReference type="SAM" id="MobiDB-lite"/>
    </source>
</evidence>
<evidence type="ECO:0000256" key="6">
    <source>
        <dbReference type="ARBA" id="ARBA00023242"/>
    </source>
</evidence>
<dbReference type="Gene3D" id="1.10.10.60">
    <property type="entry name" value="Homeodomain-like"/>
    <property type="match status" value="1"/>
</dbReference>
<name>A0A2A2JN28_9BILA</name>
<evidence type="ECO:0000256" key="5">
    <source>
        <dbReference type="ARBA" id="ARBA00023155"/>
    </source>
</evidence>
<comment type="similarity">
    <text evidence="2">Belongs to the SIX/Sine oculis homeobox family.</text>
</comment>
<dbReference type="CDD" id="cd00086">
    <property type="entry name" value="homeodomain"/>
    <property type="match status" value="1"/>
</dbReference>
<gene>
    <name evidence="11" type="ORF">WR25_17323</name>
</gene>
<dbReference type="PANTHER" id="PTHR10390">
    <property type="entry name" value="HOMEOBOX PROTEIN SIX"/>
    <property type="match status" value="1"/>
</dbReference>
<dbReference type="PROSITE" id="PS00027">
    <property type="entry name" value="HOMEOBOX_1"/>
    <property type="match status" value="1"/>
</dbReference>
<dbReference type="Proteomes" id="UP000218231">
    <property type="component" value="Unassembled WGS sequence"/>
</dbReference>
<proteinExistence type="inferred from homology"/>
<dbReference type="STRING" id="2018661.A0A2A2JN28"/>
<dbReference type="GO" id="GO:0000981">
    <property type="term" value="F:DNA-binding transcription factor activity, RNA polymerase II-specific"/>
    <property type="evidence" value="ECO:0007669"/>
    <property type="project" value="InterPro"/>
</dbReference>
<comment type="subcellular location">
    <subcellularLocation>
        <location evidence="1 7 8">Nucleus</location>
    </subcellularLocation>
</comment>
<dbReference type="AlphaFoldDB" id="A0A2A2JN28"/>
<feature type="region of interest" description="Disordered" evidence="9">
    <location>
        <begin position="114"/>
        <end position="140"/>
    </location>
</feature>
<keyword evidence="5 7" id="KW-0371">Homeobox</keyword>
<evidence type="ECO:0000256" key="1">
    <source>
        <dbReference type="ARBA" id="ARBA00004123"/>
    </source>
</evidence>
<dbReference type="EMBL" id="LIAE01010330">
    <property type="protein sequence ID" value="PAV63080.1"/>
    <property type="molecule type" value="Genomic_DNA"/>
</dbReference>
<dbReference type="PROSITE" id="PS50071">
    <property type="entry name" value="HOMEOBOX_2"/>
    <property type="match status" value="1"/>
</dbReference>
<keyword evidence="4 7" id="KW-0238">DNA-binding</keyword>